<feature type="transmembrane region" description="Helical" evidence="10">
    <location>
        <begin position="162"/>
        <end position="184"/>
    </location>
</feature>
<evidence type="ECO:0000256" key="8">
    <source>
        <dbReference type="ARBA" id="ARBA00022989"/>
    </source>
</evidence>
<evidence type="ECO:0000256" key="4">
    <source>
        <dbReference type="ARBA" id="ARBA00012483"/>
    </source>
</evidence>
<evidence type="ECO:0000313" key="13">
    <source>
        <dbReference type="EMBL" id="KAK2639050.1"/>
    </source>
</evidence>
<accession>A0AAD9TN09</accession>
<evidence type="ECO:0000259" key="11">
    <source>
        <dbReference type="Pfam" id="PF11145"/>
    </source>
</evidence>
<evidence type="ECO:0000256" key="6">
    <source>
        <dbReference type="ARBA" id="ARBA00022692"/>
    </source>
</evidence>
<proteinExistence type="predicted"/>
<dbReference type="Proteomes" id="UP001280121">
    <property type="component" value="Unassembled WGS sequence"/>
</dbReference>
<dbReference type="Pfam" id="PF25333">
    <property type="entry name" value="DUF2921_N"/>
    <property type="match status" value="1"/>
</dbReference>
<evidence type="ECO:0000256" key="3">
    <source>
        <dbReference type="ARBA" id="ARBA00004906"/>
    </source>
</evidence>
<feature type="domain" description="DUF2921" evidence="12">
    <location>
        <begin position="1"/>
        <end position="60"/>
    </location>
</feature>
<feature type="transmembrane region" description="Helical" evidence="10">
    <location>
        <begin position="84"/>
        <end position="103"/>
    </location>
</feature>
<keyword evidence="6 10" id="KW-0812">Transmembrane</keyword>
<comment type="catalytic activity">
    <reaction evidence="1">
        <text>S-ubiquitinyl-[E2 ubiquitin-conjugating enzyme]-L-cysteine + [acceptor protein]-L-lysine = [E2 ubiquitin-conjugating enzyme]-L-cysteine + N(6)-ubiquitinyl-[acceptor protein]-L-lysine.</text>
        <dbReference type="EC" id="2.3.2.27"/>
    </reaction>
</comment>
<dbReference type="GO" id="GO:0012505">
    <property type="term" value="C:endomembrane system"/>
    <property type="evidence" value="ECO:0007669"/>
    <property type="project" value="UniProtKB-SubCell"/>
</dbReference>
<evidence type="ECO:0000256" key="2">
    <source>
        <dbReference type="ARBA" id="ARBA00004127"/>
    </source>
</evidence>
<keyword evidence="8 10" id="KW-1133">Transmembrane helix</keyword>
<comment type="pathway">
    <text evidence="3">Protein modification; protein ubiquitination.</text>
</comment>
<evidence type="ECO:0000256" key="9">
    <source>
        <dbReference type="ARBA" id="ARBA00023136"/>
    </source>
</evidence>
<evidence type="ECO:0000256" key="1">
    <source>
        <dbReference type="ARBA" id="ARBA00000900"/>
    </source>
</evidence>
<keyword evidence="7" id="KW-0833">Ubl conjugation pathway</keyword>
<dbReference type="InterPro" id="IPR057425">
    <property type="entry name" value="DUF2921_N"/>
</dbReference>
<name>A0AAD9TN09_9ROSI</name>
<evidence type="ECO:0000256" key="5">
    <source>
        <dbReference type="ARBA" id="ARBA00022679"/>
    </source>
</evidence>
<sequence length="250" mass="28470">MVGCRYVGLNNQNLENDTMDCEIRVNLQFSSLNAKKDGVDITGSIISLRDKSDPRHFESVCVSSTSFYTWTIDMEIFMVLISKTLAFLTLGHMMLLLLNFKAWFFHSQNRQTVLLGSGGWQEVFVTMVALVLQFRLLRLSWSSRLMAFHKSQKAMWIAEKKAWYVCLPLYLTGFLISEFVNLGPKNKDVGIAMQSSRLVNMQQFSLWGGLILDGFLFPPILLNALRNSTEKALSPLFHIGYTLSRVVLHA</sequence>
<keyword evidence="14" id="KW-1185">Reference proteome</keyword>
<dbReference type="Pfam" id="PF11145">
    <property type="entry name" value="DUF2921"/>
    <property type="match status" value="1"/>
</dbReference>
<keyword evidence="5" id="KW-0808">Transferase</keyword>
<comment type="subcellular location">
    <subcellularLocation>
        <location evidence="2">Endomembrane system</location>
        <topology evidence="2">Multi-pass membrane protein</topology>
    </subcellularLocation>
</comment>
<evidence type="ECO:0000313" key="14">
    <source>
        <dbReference type="Proteomes" id="UP001280121"/>
    </source>
</evidence>
<evidence type="ECO:0000256" key="10">
    <source>
        <dbReference type="SAM" id="Phobius"/>
    </source>
</evidence>
<feature type="domain" description="SWEET-like" evidence="11">
    <location>
        <begin position="84"/>
        <end position="250"/>
    </location>
</feature>
<dbReference type="EC" id="2.3.2.27" evidence="4"/>
<evidence type="ECO:0000256" key="7">
    <source>
        <dbReference type="ARBA" id="ARBA00022786"/>
    </source>
</evidence>
<reference evidence="13" key="1">
    <citation type="journal article" date="2023" name="Plant J.">
        <title>Genome sequences and population genomics provide insights into the demographic history, inbreeding, and mutation load of two 'living fossil' tree species of Dipteronia.</title>
        <authorList>
            <person name="Feng Y."/>
            <person name="Comes H.P."/>
            <person name="Chen J."/>
            <person name="Zhu S."/>
            <person name="Lu R."/>
            <person name="Zhang X."/>
            <person name="Li P."/>
            <person name="Qiu J."/>
            <person name="Olsen K.M."/>
            <person name="Qiu Y."/>
        </authorList>
    </citation>
    <scope>NUCLEOTIDE SEQUENCE</scope>
    <source>
        <strain evidence="13">KIB01</strain>
    </source>
</reference>
<dbReference type="InterPro" id="IPR021319">
    <property type="entry name" value="DUF2921"/>
</dbReference>
<keyword evidence="9 10" id="KW-0472">Membrane</keyword>
<comment type="caution">
    <text evidence="13">The sequence shown here is derived from an EMBL/GenBank/DDBJ whole genome shotgun (WGS) entry which is preliminary data.</text>
</comment>
<feature type="transmembrane region" description="Helical" evidence="10">
    <location>
        <begin position="204"/>
        <end position="225"/>
    </location>
</feature>
<gene>
    <name evidence="13" type="ORF">Ddye_026845</name>
</gene>
<dbReference type="EMBL" id="JANJYI010000008">
    <property type="protein sequence ID" value="KAK2639050.1"/>
    <property type="molecule type" value="Genomic_DNA"/>
</dbReference>
<dbReference type="GO" id="GO:0061630">
    <property type="term" value="F:ubiquitin protein ligase activity"/>
    <property type="evidence" value="ECO:0007669"/>
    <property type="project" value="UniProtKB-EC"/>
</dbReference>
<protein>
    <recommendedName>
        <fullName evidence="4">RING-type E3 ubiquitin transferase</fullName>
        <ecNumber evidence="4">2.3.2.27</ecNumber>
    </recommendedName>
</protein>
<evidence type="ECO:0000259" key="12">
    <source>
        <dbReference type="Pfam" id="PF25333"/>
    </source>
</evidence>
<dbReference type="PANTHER" id="PTHR33389">
    <property type="entry name" value="FAMILY PROTEIN, PUTATIVE (DUF2921)-RELATED"/>
    <property type="match status" value="1"/>
</dbReference>
<organism evidence="13 14">
    <name type="scientific">Dipteronia dyeriana</name>
    <dbReference type="NCBI Taxonomy" id="168575"/>
    <lineage>
        <taxon>Eukaryota</taxon>
        <taxon>Viridiplantae</taxon>
        <taxon>Streptophyta</taxon>
        <taxon>Embryophyta</taxon>
        <taxon>Tracheophyta</taxon>
        <taxon>Spermatophyta</taxon>
        <taxon>Magnoliopsida</taxon>
        <taxon>eudicotyledons</taxon>
        <taxon>Gunneridae</taxon>
        <taxon>Pentapetalae</taxon>
        <taxon>rosids</taxon>
        <taxon>malvids</taxon>
        <taxon>Sapindales</taxon>
        <taxon>Sapindaceae</taxon>
        <taxon>Hippocastanoideae</taxon>
        <taxon>Acereae</taxon>
        <taxon>Dipteronia</taxon>
    </lineage>
</organism>
<dbReference type="PANTHER" id="PTHR33389:SF18">
    <property type="entry name" value="OS01G0677900 PROTEIN"/>
    <property type="match status" value="1"/>
</dbReference>
<dbReference type="AlphaFoldDB" id="A0AAD9TN09"/>
<feature type="transmembrane region" description="Helical" evidence="10">
    <location>
        <begin position="123"/>
        <end position="141"/>
    </location>
</feature>